<comment type="caution">
    <text evidence="11">The sequence shown here is derived from an EMBL/GenBank/DDBJ whole genome shotgun (WGS) entry which is preliminary data.</text>
</comment>
<keyword evidence="8 10" id="KW-0030">Aminoacyl-tRNA synthetase</keyword>
<evidence type="ECO:0000256" key="1">
    <source>
        <dbReference type="ARBA" id="ARBA00005594"/>
    </source>
</evidence>
<dbReference type="EC" id="6.1.1.2" evidence="2"/>
<evidence type="ECO:0000256" key="7">
    <source>
        <dbReference type="ARBA" id="ARBA00022917"/>
    </source>
</evidence>
<dbReference type="Proteomes" id="UP000179807">
    <property type="component" value="Unassembled WGS sequence"/>
</dbReference>
<dbReference type="RefSeq" id="XP_068367335.1">
    <property type="nucleotide sequence ID" value="XM_068498413.1"/>
</dbReference>
<dbReference type="Gene3D" id="1.10.240.10">
    <property type="entry name" value="Tyrosyl-Transfer RNA Synthetase"/>
    <property type="match status" value="1"/>
</dbReference>
<dbReference type="GO" id="GO:0006436">
    <property type="term" value="P:tryptophanyl-tRNA aminoacylation"/>
    <property type="evidence" value="ECO:0007669"/>
    <property type="project" value="InterPro"/>
</dbReference>
<dbReference type="OrthoDB" id="10261385at2759"/>
<evidence type="ECO:0000256" key="6">
    <source>
        <dbReference type="ARBA" id="ARBA00022840"/>
    </source>
</evidence>
<evidence type="ECO:0000256" key="9">
    <source>
        <dbReference type="ARBA" id="ARBA00030268"/>
    </source>
</evidence>
<evidence type="ECO:0000313" key="11">
    <source>
        <dbReference type="EMBL" id="OHT14199.1"/>
    </source>
</evidence>
<keyword evidence="12" id="KW-1185">Reference proteome</keyword>
<dbReference type="PANTHER" id="PTHR10055">
    <property type="entry name" value="TRYPTOPHANYL-TRNA SYNTHETASE"/>
    <property type="match status" value="1"/>
</dbReference>
<sequence>MTDEKLISEFGCGVLDDAILQRWEKVTGVRPHMFMRRGLFFAHRELNAILDAKEKGQTIYLYTGRGPSSDALHLGHLVPFIITKYLQEALDCYLIVQVTDDEKFIRDSNLTWEQISGYCDSNIRDILAQGYNPEKTFIMRESKYFDINVPFLMQLSKSMSLHTIQNLFGFTNDHSVGYVVFPAKQIAPAYCQYFSKLFGPRNDIFCLIPCGREQDPYFRYARELANRNKSLKLKRVSMLYSRFIPAIGGAQKMTASKNDSAIYLSDSDEEIARKINECAKTAWTPEGADLDEDVVFKYLSTFDNDDVFVEDARRRYGKGELKEGEVRMTEQELKDRLIDDLKNIIHAYREGRAKVTDEVVAQFEALKDWSGK</sequence>
<dbReference type="Gene3D" id="3.40.50.620">
    <property type="entry name" value="HUPs"/>
    <property type="match status" value="1"/>
</dbReference>
<dbReference type="FunFam" id="3.40.50.620:FF:000207">
    <property type="entry name" value="Tryptophan--tRNA ligase"/>
    <property type="match status" value="1"/>
</dbReference>
<accession>A0A1J4KSE0</accession>
<dbReference type="SUPFAM" id="SSF52374">
    <property type="entry name" value="Nucleotidylyl transferase"/>
    <property type="match status" value="1"/>
</dbReference>
<keyword evidence="7 10" id="KW-0648">Protein biosynthesis</keyword>
<evidence type="ECO:0000256" key="8">
    <source>
        <dbReference type="ARBA" id="ARBA00023146"/>
    </source>
</evidence>
<keyword evidence="5 10" id="KW-0547">Nucleotide-binding</keyword>
<evidence type="ECO:0000256" key="2">
    <source>
        <dbReference type="ARBA" id="ARBA00013161"/>
    </source>
</evidence>
<dbReference type="GO" id="GO:0005737">
    <property type="term" value="C:cytoplasm"/>
    <property type="evidence" value="ECO:0007669"/>
    <property type="project" value="TreeGrafter"/>
</dbReference>
<comment type="similarity">
    <text evidence="1 10">Belongs to the class-I aminoacyl-tRNA synthetase family.</text>
</comment>
<dbReference type="PANTHER" id="PTHR10055:SF1">
    <property type="entry name" value="TRYPTOPHAN--TRNA LIGASE, CYTOPLASMIC"/>
    <property type="match status" value="1"/>
</dbReference>
<evidence type="ECO:0000313" key="12">
    <source>
        <dbReference type="Proteomes" id="UP000179807"/>
    </source>
</evidence>
<gene>
    <name evidence="11" type="ORF">TRFO_15489</name>
</gene>
<dbReference type="GO" id="GO:0004830">
    <property type="term" value="F:tryptophan-tRNA ligase activity"/>
    <property type="evidence" value="ECO:0007669"/>
    <property type="project" value="UniProtKB-EC"/>
</dbReference>
<name>A0A1J4KSE0_9EUKA</name>
<dbReference type="VEuPathDB" id="TrichDB:TRFO_15489"/>
<dbReference type="InterPro" id="IPR014729">
    <property type="entry name" value="Rossmann-like_a/b/a_fold"/>
</dbReference>
<dbReference type="AlphaFoldDB" id="A0A1J4KSE0"/>
<organism evidence="11 12">
    <name type="scientific">Tritrichomonas foetus</name>
    <dbReference type="NCBI Taxonomy" id="1144522"/>
    <lineage>
        <taxon>Eukaryota</taxon>
        <taxon>Metamonada</taxon>
        <taxon>Parabasalia</taxon>
        <taxon>Tritrichomonadida</taxon>
        <taxon>Tritrichomonadidae</taxon>
        <taxon>Tritrichomonas</taxon>
    </lineage>
</organism>
<dbReference type="PROSITE" id="PS00178">
    <property type="entry name" value="AA_TRNA_LIGASE_I"/>
    <property type="match status" value="1"/>
</dbReference>
<dbReference type="PRINTS" id="PR01039">
    <property type="entry name" value="TRNASYNTHTRP"/>
</dbReference>
<dbReference type="EMBL" id="MLAK01000412">
    <property type="protein sequence ID" value="OHT14199.1"/>
    <property type="molecule type" value="Genomic_DNA"/>
</dbReference>
<reference evidence="11" key="1">
    <citation type="submission" date="2016-10" db="EMBL/GenBank/DDBJ databases">
        <authorList>
            <person name="Benchimol M."/>
            <person name="Almeida L.G."/>
            <person name="Vasconcelos A.T."/>
            <person name="Perreira-Neves A."/>
            <person name="Rosa I.A."/>
            <person name="Tasca T."/>
            <person name="Bogo M.R."/>
            <person name="de Souza W."/>
        </authorList>
    </citation>
    <scope>NUCLEOTIDE SEQUENCE [LARGE SCALE GENOMIC DNA]</scope>
    <source>
        <strain evidence="11">K</strain>
    </source>
</reference>
<keyword evidence="6 10" id="KW-0067">ATP-binding</keyword>
<dbReference type="InterPro" id="IPR002306">
    <property type="entry name" value="Trp-tRNA-ligase"/>
</dbReference>
<evidence type="ECO:0000256" key="4">
    <source>
        <dbReference type="ARBA" id="ARBA00022598"/>
    </source>
</evidence>
<dbReference type="Pfam" id="PF00579">
    <property type="entry name" value="tRNA-synt_1b"/>
    <property type="match status" value="1"/>
</dbReference>
<evidence type="ECO:0000256" key="5">
    <source>
        <dbReference type="ARBA" id="ARBA00022741"/>
    </source>
</evidence>
<protein>
    <recommendedName>
        <fullName evidence="2">tryptophan--tRNA ligase</fullName>
        <ecNumber evidence="2">6.1.1.2</ecNumber>
    </recommendedName>
    <alternativeName>
        <fullName evidence="9">Tryptophanyl-tRNA synthetase</fullName>
    </alternativeName>
</protein>
<evidence type="ECO:0000256" key="3">
    <source>
        <dbReference type="ARBA" id="ARBA00022490"/>
    </source>
</evidence>
<dbReference type="GeneID" id="94833117"/>
<dbReference type="InterPro" id="IPR002305">
    <property type="entry name" value="aa-tRNA-synth_Ic"/>
</dbReference>
<keyword evidence="3" id="KW-0963">Cytoplasm</keyword>
<proteinExistence type="inferred from homology"/>
<keyword evidence="4 10" id="KW-0436">Ligase</keyword>
<dbReference type="GO" id="GO:0005524">
    <property type="term" value="F:ATP binding"/>
    <property type="evidence" value="ECO:0007669"/>
    <property type="project" value="UniProtKB-KW"/>
</dbReference>
<dbReference type="InterPro" id="IPR001412">
    <property type="entry name" value="aa-tRNA-synth_I_CS"/>
</dbReference>
<evidence type="ECO:0000256" key="10">
    <source>
        <dbReference type="RuleBase" id="RU363036"/>
    </source>
</evidence>